<proteinExistence type="predicted"/>
<name>A0ACB0LAZ3_TRIPR</name>
<sequence length="95" mass="10875">MNTLQRSSCSFRRQGSSGRIWQDSIFMEPKGNVNPSPRKSQLKEENVSQIVVGRRMYENEIVPHSQPSTKNQNKVQRSFLSSIFGRCMSSPTIKN</sequence>
<dbReference type="Proteomes" id="UP001177021">
    <property type="component" value="Unassembled WGS sequence"/>
</dbReference>
<reference evidence="1" key="1">
    <citation type="submission" date="2023-10" db="EMBL/GenBank/DDBJ databases">
        <authorList>
            <person name="Rodriguez Cubillos JULIANA M."/>
            <person name="De Vega J."/>
        </authorList>
    </citation>
    <scope>NUCLEOTIDE SEQUENCE</scope>
</reference>
<gene>
    <name evidence="1" type="ORF">MILVUS5_LOCUS30531</name>
</gene>
<evidence type="ECO:0000313" key="1">
    <source>
        <dbReference type="EMBL" id="CAJ2665581.1"/>
    </source>
</evidence>
<protein>
    <submittedName>
        <fullName evidence="1">Uncharacterized protein</fullName>
    </submittedName>
</protein>
<accession>A0ACB0LAZ3</accession>
<keyword evidence="2" id="KW-1185">Reference proteome</keyword>
<evidence type="ECO:0000313" key="2">
    <source>
        <dbReference type="Proteomes" id="UP001177021"/>
    </source>
</evidence>
<comment type="caution">
    <text evidence="1">The sequence shown here is derived from an EMBL/GenBank/DDBJ whole genome shotgun (WGS) entry which is preliminary data.</text>
</comment>
<dbReference type="EMBL" id="CASHSV030000513">
    <property type="protein sequence ID" value="CAJ2665581.1"/>
    <property type="molecule type" value="Genomic_DNA"/>
</dbReference>
<organism evidence="1 2">
    <name type="scientific">Trifolium pratense</name>
    <name type="common">Red clover</name>
    <dbReference type="NCBI Taxonomy" id="57577"/>
    <lineage>
        <taxon>Eukaryota</taxon>
        <taxon>Viridiplantae</taxon>
        <taxon>Streptophyta</taxon>
        <taxon>Embryophyta</taxon>
        <taxon>Tracheophyta</taxon>
        <taxon>Spermatophyta</taxon>
        <taxon>Magnoliopsida</taxon>
        <taxon>eudicotyledons</taxon>
        <taxon>Gunneridae</taxon>
        <taxon>Pentapetalae</taxon>
        <taxon>rosids</taxon>
        <taxon>fabids</taxon>
        <taxon>Fabales</taxon>
        <taxon>Fabaceae</taxon>
        <taxon>Papilionoideae</taxon>
        <taxon>50 kb inversion clade</taxon>
        <taxon>NPAAA clade</taxon>
        <taxon>Hologalegina</taxon>
        <taxon>IRL clade</taxon>
        <taxon>Trifolieae</taxon>
        <taxon>Trifolium</taxon>
    </lineage>
</organism>